<sequence length="162" mass="17513">MTIRSLVLCLVFIMAAGVPAAAQELAPLAEPDPSEQAIRNEDMSPGAVTLHYAGVYSVGPDHYVSIMDARDAGSAVDGNLLFYDHATGLMRPLHHFMGRVYTYGPSFDAHEPCAGSVTFLAKDETTRILWLPEKPPAQLGWKLPLSPAEEHALHHGATRPSP</sequence>
<dbReference type="RefSeq" id="WP_144306674.1">
    <property type="nucleotide sequence ID" value="NZ_QMIF01000014.1"/>
</dbReference>
<evidence type="ECO:0000256" key="1">
    <source>
        <dbReference type="SAM" id="SignalP"/>
    </source>
</evidence>
<accession>A0A6P1ZD92</accession>
<name>A0A6P1ZD92_9BACT</name>
<feature type="signal peptide" evidence="1">
    <location>
        <begin position="1"/>
        <end position="20"/>
    </location>
</feature>
<dbReference type="EMBL" id="QMIF01000014">
    <property type="protein sequence ID" value="TVM31716.1"/>
    <property type="molecule type" value="Genomic_DNA"/>
</dbReference>
<proteinExistence type="predicted"/>
<reference evidence="2 3" key="1">
    <citation type="submission" date="2018-06" db="EMBL/GenBank/DDBJ databases">
        <title>Complete genome of Desulfovibrio marinus P48SEP.</title>
        <authorList>
            <person name="Crispim J.S."/>
            <person name="Vidigal P.M.P."/>
            <person name="Silva L.C.F."/>
            <person name="Araujo L.C."/>
            <person name="Laguardia C.N."/>
            <person name="Dias R.S."/>
            <person name="Sousa M.P."/>
            <person name="Paula S.O."/>
            <person name="Silva C."/>
        </authorList>
    </citation>
    <scope>NUCLEOTIDE SEQUENCE [LARGE SCALE GENOMIC DNA]</scope>
    <source>
        <strain evidence="2 3">P48SEP</strain>
    </source>
</reference>
<evidence type="ECO:0000313" key="2">
    <source>
        <dbReference type="EMBL" id="TVM31716.1"/>
    </source>
</evidence>
<gene>
    <name evidence="2" type="ORF">DQK91_17410</name>
</gene>
<comment type="caution">
    <text evidence="2">The sequence shown here is derived from an EMBL/GenBank/DDBJ whole genome shotgun (WGS) entry which is preliminary data.</text>
</comment>
<dbReference type="OrthoDB" id="5457793at2"/>
<keyword evidence="1" id="KW-0732">Signal</keyword>
<feature type="chain" id="PRO_5026801137" evidence="1">
    <location>
        <begin position="21"/>
        <end position="162"/>
    </location>
</feature>
<evidence type="ECO:0000313" key="3">
    <source>
        <dbReference type="Proteomes" id="UP000434052"/>
    </source>
</evidence>
<protein>
    <submittedName>
        <fullName evidence="2">Uncharacterized protein</fullName>
    </submittedName>
</protein>
<organism evidence="2 3">
    <name type="scientific">Oceanidesulfovibrio marinus</name>
    <dbReference type="NCBI Taxonomy" id="370038"/>
    <lineage>
        <taxon>Bacteria</taxon>
        <taxon>Pseudomonadati</taxon>
        <taxon>Thermodesulfobacteriota</taxon>
        <taxon>Desulfovibrionia</taxon>
        <taxon>Desulfovibrionales</taxon>
        <taxon>Desulfovibrionaceae</taxon>
        <taxon>Oceanidesulfovibrio</taxon>
    </lineage>
</organism>
<dbReference type="Proteomes" id="UP000434052">
    <property type="component" value="Unassembled WGS sequence"/>
</dbReference>
<dbReference type="AlphaFoldDB" id="A0A6P1ZD92"/>